<dbReference type="Pfam" id="PF02417">
    <property type="entry name" value="Chromate_transp"/>
    <property type="match status" value="2"/>
</dbReference>
<evidence type="ECO:0000256" key="7">
    <source>
        <dbReference type="SAM" id="MobiDB-lite"/>
    </source>
</evidence>
<feature type="transmembrane region" description="Helical" evidence="8">
    <location>
        <begin position="134"/>
        <end position="154"/>
    </location>
</feature>
<dbReference type="PANTHER" id="PTHR33567:SF3">
    <property type="entry name" value="CHROMATE ION TRANSPORTER (EUROFUNG)"/>
    <property type="match status" value="1"/>
</dbReference>
<keyword evidence="5 8" id="KW-1133">Transmembrane helix</keyword>
<feature type="transmembrane region" description="Helical" evidence="8">
    <location>
        <begin position="204"/>
        <end position="222"/>
    </location>
</feature>
<sequence length="401" mass="42434">MSPELSRRDDTPDDPTGQDREAARRRLREVALVFLKLGAIAFGGPAAHTAMMRDELVRRRGWVDDQRFVDLMGATNLIPGPNSTELAIHLGYDRARGRGLIAAGVCFILPAALMVTALAWAYVTYGHTPAVEGILYGVVPAVIAIIAHALFGLLRTVVKTVWLGALAVAALAAYLLGVNELLILAAGALLAAAVRTARRWRRDSAQGLLAVPLLGLGGSPVFPDPTGGQLAQLFLTMLKIGSVLYGSGYVLLAFVRGDFADRLGWVTDQQLIDAVSIGQVTPGPVFTTATFLGYLVAGPAGAFLATVAIFLPSFVFVGLLTKLTDRLRSRDWTSALLDGLNAAALALMAGVSYELGRTAIVDWPTTAIALATLALLWRTRLNSAWYIAAGALIGLAHATLG</sequence>
<keyword evidence="10" id="KW-1185">Reference proteome</keyword>
<feature type="region of interest" description="Disordered" evidence="7">
    <location>
        <begin position="1"/>
        <end position="22"/>
    </location>
</feature>
<protein>
    <submittedName>
        <fullName evidence="9">Chromate transporter</fullName>
    </submittedName>
</protein>
<dbReference type="GO" id="GO:0015109">
    <property type="term" value="F:chromate transmembrane transporter activity"/>
    <property type="evidence" value="ECO:0007669"/>
    <property type="project" value="InterPro"/>
</dbReference>
<dbReference type="InterPro" id="IPR003370">
    <property type="entry name" value="Chromate_transpt"/>
</dbReference>
<feature type="transmembrane region" description="Helical" evidence="8">
    <location>
        <begin position="161"/>
        <end position="192"/>
    </location>
</feature>
<feature type="compositionally biased region" description="Basic and acidic residues" evidence="7">
    <location>
        <begin position="1"/>
        <end position="10"/>
    </location>
</feature>
<evidence type="ECO:0000313" key="10">
    <source>
        <dbReference type="Proteomes" id="UP000588112"/>
    </source>
</evidence>
<evidence type="ECO:0000256" key="4">
    <source>
        <dbReference type="ARBA" id="ARBA00022692"/>
    </source>
</evidence>
<dbReference type="NCBIfam" id="TIGR00937">
    <property type="entry name" value="2A51"/>
    <property type="match status" value="1"/>
</dbReference>
<reference evidence="9 10" key="1">
    <citation type="submission" date="2020-08" db="EMBL/GenBank/DDBJ databases">
        <title>Sequencing the genomes of 1000 actinobacteria strains.</title>
        <authorList>
            <person name="Klenk H.-P."/>
        </authorList>
    </citation>
    <scope>NUCLEOTIDE SEQUENCE [LARGE SCALE GENOMIC DNA]</scope>
    <source>
        <strain evidence="9 10">DSM 45790</strain>
    </source>
</reference>
<accession>A0A7W8ZAJ4</accession>
<comment type="similarity">
    <text evidence="2">Belongs to the chromate ion transporter (CHR) (TC 2.A.51) family.</text>
</comment>
<feature type="transmembrane region" description="Helical" evidence="8">
    <location>
        <begin position="234"/>
        <end position="255"/>
    </location>
</feature>
<proteinExistence type="inferred from homology"/>
<evidence type="ECO:0000256" key="3">
    <source>
        <dbReference type="ARBA" id="ARBA00022475"/>
    </source>
</evidence>
<dbReference type="PIRSF" id="PIRSF004810">
    <property type="entry name" value="ChrA"/>
    <property type="match status" value="1"/>
</dbReference>
<keyword evidence="4 8" id="KW-0812">Transmembrane</keyword>
<gene>
    <name evidence="9" type="ORF">BJ981_006165</name>
</gene>
<evidence type="ECO:0000256" key="5">
    <source>
        <dbReference type="ARBA" id="ARBA00022989"/>
    </source>
</evidence>
<evidence type="ECO:0000256" key="8">
    <source>
        <dbReference type="SAM" id="Phobius"/>
    </source>
</evidence>
<feature type="transmembrane region" description="Helical" evidence="8">
    <location>
        <begin position="100"/>
        <end position="122"/>
    </location>
</feature>
<keyword evidence="3" id="KW-1003">Cell membrane</keyword>
<dbReference type="AlphaFoldDB" id="A0A7W8ZAJ4"/>
<dbReference type="InterPro" id="IPR014047">
    <property type="entry name" value="Chr_Tranpt_l_chain"/>
</dbReference>
<comment type="subcellular location">
    <subcellularLocation>
        <location evidence="1">Cell membrane</location>
        <topology evidence="1">Multi-pass membrane protein</topology>
    </subcellularLocation>
</comment>
<dbReference type="Proteomes" id="UP000588112">
    <property type="component" value="Unassembled WGS sequence"/>
</dbReference>
<dbReference type="GO" id="GO:0005886">
    <property type="term" value="C:plasma membrane"/>
    <property type="evidence" value="ECO:0007669"/>
    <property type="project" value="UniProtKB-SubCell"/>
</dbReference>
<dbReference type="EMBL" id="JACHBR010000002">
    <property type="protein sequence ID" value="MBB5630401.1"/>
    <property type="molecule type" value="Genomic_DNA"/>
</dbReference>
<evidence type="ECO:0000313" key="9">
    <source>
        <dbReference type="EMBL" id="MBB5630401.1"/>
    </source>
</evidence>
<feature type="transmembrane region" description="Helical" evidence="8">
    <location>
        <begin position="384"/>
        <end position="400"/>
    </location>
</feature>
<keyword evidence="6 8" id="KW-0472">Membrane</keyword>
<evidence type="ECO:0000256" key="1">
    <source>
        <dbReference type="ARBA" id="ARBA00004651"/>
    </source>
</evidence>
<organism evidence="9 10">
    <name type="scientific">Sphaerisporangium krabiense</name>
    <dbReference type="NCBI Taxonomy" id="763782"/>
    <lineage>
        <taxon>Bacteria</taxon>
        <taxon>Bacillati</taxon>
        <taxon>Actinomycetota</taxon>
        <taxon>Actinomycetes</taxon>
        <taxon>Streptosporangiales</taxon>
        <taxon>Streptosporangiaceae</taxon>
        <taxon>Sphaerisporangium</taxon>
    </lineage>
</organism>
<evidence type="ECO:0000256" key="2">
    <source>
        <dbReference type="ARBA" id="ARBA00005262"/>
    </source>
</evidence>
<dbReference type="RefSeq" id="WP_239139274.1">
    <property type="nucleotide sequence ID" value="NZ_BOOS01000020.1"/>
</dbReference>
<dbReference type="PANTHER" id="PTHR33567">
    <property type="entry name" value="CHROMATE ION TRANSPORTER (EUROFUNG)"/>
    <property type="match status" value="1"/>
</dbReference>
<comment type="caution">
    <text evidence="9">The sequence shown here is derived from an EMBL/GenBank/DDBJ whole genome shotgun (WGS) entry which is preliminary data.</text>
</comment>
<feature type="transmembrane region" description="Helical" evidence="8">
    <location>
        <begin position="291"/>
        <end position="320"/>
    </location>
</feature>
<feature type="transmembrane region" description="Helical" evidence="8">
    <location>
        <begin position="30"/>
        <end position="50"/>
    </location>
</feature>
<evidence type="ECO:0000256" key="6">
    <source>
        <dbReference type="ARBA" id="ARBA00023136"/>
    </source>
</evidence>
<name>A0A7W8ZAJ4_9ACTN</name>